<keyword evidence="13" id="KW-1185">Reference proteome</keyword>
<keyword evidence="6" id="KW-0443">Lipid metabolism</keyword>
<feature type="region of interest" description="Disordered" evidence="10">
    <location>
        <begin position="460"/>
        <end position="493"/>
    </location>
</feature>
<keyword evidence="7" id="KW-0456">Lyase</keyword>
<comment type="subcellular location">
    <subcellularLocation>
        <location evidence="1">Cytoplasm</location>
    </subcellularLocation>
</comment>
<keyword evidence="3" id="KW-0963">Cytoplasm</keyword>
<dbReference type="NCBIfam" id="TIGR01750">
    <property type="entry name" value="fabZ"/>
    <property type="match status" value="1"/>
</dbReference>
<gene>
    <name evidence="12" type="ORF">PGLA1383_LOCUS32111</name>
</gene>
<reference evidence="12" key="1">
    <citation type="submission" date="2021-02" db="EMBL/GenBank/DDBJ databases">
        <authorList>
            <person name="Dougan E. K."/>
            <person name="Rhodes N."/>
            <person name="Thang M."/>
            <person name="Chan C."/>
        </authorList>
    </citation>
    <scope>NUCLEOTIDE SEQUENCE</scope>
</reference>
<evidence type="ECO:0000313" key="13">
    <source>
        <dbReference type="Proteomes" id="UP000654075"/>
    </source>
</evidence>
<evidence type="ECO:0000256" key="11">
    <source>
        <dbReference type="SAM" id="SignalP"/>
    </source>
</evidence>
<dbReference type="SUPFAM" id="SSF54637">
    <property type="entry name" value="Thioesterase/thiol ester dehydrase-isomerase"/>
    <property type="match status" value="1"/>
</dbReference>
<evidence type="ECO:0000256" key="1">
    <source>
        <dbReference type="ARBA" id="ARBA00004496"/>
    </source>
</evidence>
<evidence type="ECO:0000256" key="9">
    <source>
        <dbReference type="SAM" id="Coils"/>
    </source>
</evidence>
<evidence type="ECO:0000256" key="5">
    <source>
        <dbReference type="ARBA" id="ARBA00022556"/>
    </source>
</evidence>
<dbReference type="Proteomes" id="UP000654075">
    <property type="component" value="Unassembled WGS sequence"/>
</dbReference>
<evidence type="ECO:0000256" key="2">
    <source>
        <dbReference type="ARBA" id="ARBA00013167"/>
    </source>
</evidence>
<evidence type="ECO:0000256" key="3">
    <source>
        <dbReference type="ARBA" id="ARBA00022490"/>
    </source>
</evidence>
<evidence type="ECO:0000313" key="12">
    <source>
        <dbReference type="EMBL" id="CAE8614387.1"/>
    </source>
</evidence>
<dbReference type="HAMAP" id="MF_00406">
    <property type="entry name" value="FabZ"/>
    <property type="match status" value="1"/>
</dbReference>
<evidence type="ECO:0000256" key="7">
    <source>
        <dbReference type="ARBA" id="ARBA00023239"/>
    </source>
</evidence>
<proteinExistence type="inferred from homology"/>
<dbReference type="CDD" id="cd01288">
    <property type="entry name" value="FabZ"/>
    <property type="match status" value="1"/>
</dbReference>
<dbReference type="GO" id="GO:0019171">
    <property type="term" value="F:(3R)-hydroxyacyl-[acyl-carrier-protein] dehydratase activity"/>
    <property type="evidence" value="ECO:0007669"/>
    <property type="project" value="UniProtKB-EC"/>
</dbReference>
<dbReference type="Gene3D" id="3.10.129.10">
    <property type="entry name" value="Hotdog Thioesterase"/>
    <property type="match status" value="1"/>
</dbReference>
<feature type="coiled-coil region" evidence="9">
    <location>
        <begin position="523"/>
        <end position="557"/>
    </location>
</feature>
<sequence length="994" mass="109157">MTSSSKPQRHSASAALLAVSGVACVAASTAFASQGALRSPATALRGSVAGVASGGSRFNAAGQQASVLAFASGSSSTRATVFTAEVGKTSSSKARKFVTALAEAITAAIAELFDNTKQAVRHAKRSTLTARLSPLRLESHGWPAASRPTVKERLLAAFEAPKTEAESCQLRIHKAILVVKSRLHEDALACRDARWAPTGYFEPFAREVVEVLYEYLAFCAEEKISKLKQELSRNMQMYLREANAYRDRLSSMPASPKSRRKRREEELYIYEPLQFWDEDQQRVMREVINERLRMLLFDPAQRERLLNTKRANPDDQAEKDAERKAELAADEADRRERQLERERKDKAKLERERLRKSLVDNLEAMKSPEINPEDADGQPTDDLLVTDDVQAALESVKAEQEQALQELKKEKARALAAEAERDRLVALRAAKEASIASLQKKHRELEAESVKLKSLAAKVGEASAEPLPKTKSTASTPAARTQPEEEDEQEEPLSVAVKRASGATILDEAGKLAMVDQAVKDVRARHDRERAKLMAKIKELEDAMERLKASLQESFKEEPEEQTEQATTCPTCGSSACTSTNCVAVVQAPAQSPREKKVQKQRIPGLKKTVAVAMQVKATRGIFKRLHDDASLRVTRMICRRDDSDAERVWTLEEISEVRRPSSPGRAQVSTQLSAAAQQLDRCGPPARFLEQWRQFEKASLLPGHGSGTVSEAALGSKRAVRMQPAEEQPSAELREPGSPIVEKKGLDREASPSEAQAVSAQKLQLQPPWQWVPLAPQVSQVSPPQVSSVAESAGFSPPGEEHPRVELTAFSTASYCNLFGLPRVIETGKRVPSTKSVPIVMDSVAISKVLPHRYPFLLVDKVVEFIPGKKAVGVKNVTANEPQFTGHFPDRPIMPGVLMVEAMAQLGGIICLQQPVTDGKGDFFFAGIEGVKFRKPVVPGDTLVMEMELLKFKAKYGIAKMKGRAYVDGKLAVEVAEFTFAMVKPTAPEAEAA</sequence>
<feature type="compositionally biased region" description="Polar residues" evidence="10">
    <location>
        <begin position="470"/>
        <end position="479"/>
    </location>
</feature>
<dbReference type="InterPro" id="IPR013114">
    <property type="entry name" value="FabA_FabZ"/>
</dbReference>
<dbReference type="InterPro" id="IPR029069">
    <property type="entry name" value="HotDog_dom_sf"/>
</dbReference>
<dbReference type="NCBIfam" id="NF000582">
    <property type="entry name" value="PRK00006.1"/>
    <property type="match status" value="1"/>
</dbReference>
<dbReference type="InterPro" id="IPR010084">
    <property type="entry name" value="FabZ"/>
</dbReference>
<feature type="region of interest" description="Disordered" evidence="10">
    <location>
        <begin position="360"/>
        <end position="381"/>
    </location>
</feature>
<dbReference type="OrthoDB" id="4155at2759"/>
<dbReference type="EC" id="4.2.1.59" evidence="2"/>
<dbReference type="FunFam" id="3.10.129.10:FF:000001">
    <property type="entry name" value="3-hydroxyacyl-[acyl-carrier-protein] dehydratase FabZ"/>
    <property type="match status" value="1"/>
</dbReference>
<keyword evidence="11" id="KW-0732">Signal</keyword>
<comment type="function">
    <text evidence="8">Involved in unsaturated fatty acids biosynthesis. Catalyzes the dehydration of short chain beta-hydroxyacyl-ACPs and long chain saturated and unsaturated beta-hydroxyacyl-ACPs.</text>
</comment>
<organism evidence="12 13">
    <name type="scientific">Polarella glacialis</name>
    <name type="common">Dinoflagellate</name>
    <dbReference type="NCBI Taxonomy" id="89957"/>
    <lineage>
        <taxon>Eukaryota</taxon>
        <taxon>Sar</taxon>
        <taxon>Alveolata</taxon>
        <taxon>Dinophyceae</taxon>
        <taxon>Suessiales</taxon>
        <taxon>Suessiaceae</taxon>
        <taxon>Polarella</taxon>
    </lineage>
</organism>
<feature type="coiled-coil region" evidence="9">
    <location>
        <begin position="386"/>
        <end position="455"/>
    </location>
</feature>
<feature type="region of interest" description="Disordered" evidence="10">
    <location>
        <begin position="306"/>
        <end position="344"/>
    </location>
</feature>
<protein>
    <recommendedName>
        <fullName evidence="2">3-hydroxyacyl-[acyl-carrier-protein] dehydratase</fullName>
        <ecNumber evidence="2">4.2.1.59</ecNumber>
    </recommendedName>
</protein>
<keyword evidence="5" id="KW-0441">Lipid A biosynthesis</keyword>
<name>A0A813FNL6_POLGL</name>
<dbReference type="Pfam" id="PF07977">
    <property type="entry name" value="FabA"/>
    <property type="match status" value="1"/>
</dbReference>
<dbReference type="GO" id="GO:0016020">
    <property type="term" value="C:membrane"/>
    <property type="evidence" value="ECO:0007669"/>
    <property type="project" value="GOC"/>
</dbReference>
<dbReference type="PANTHER" id="PTHR30272:SF1">
    <property type="entry name" value="3-HYDROXYACYL-[ACYL-CARRIER-PROTEIN] DEHYDRATASE"/>
    <property type="match status" value="1"/>
</dbReference>
<dbReference type="GO" id="GO:0006633">
    <property type="term" value="P:fatty acid biosynthetic process"/>
    <property type="evidence" value="ECO:0007669"/>
    <property type="project" value="InterPro"/>
</dbReference>
<accession>A0A813FNL6</accession>
<comment type="caution">
    <text evidence="12">The sequence shown here is derived from an EMBL/GenBank/DDBJ whole genome shotgun (WGS) entry which is preliminary data.</text>
</comment>
<keyword evidence="4" id="KW-0444">Lipid biosynthesis</keyword>
<keyword evidence="9" id="KW-0175">Coiled coil</keyword>
<dbReference type="PANTHER" id="PTHR30272">
    <property type="entry name" value="3-HYDROXYACYL-[ACYL-CARRIER-PROTEIN] DEHYDRATASE"/>
    <property type="match status" value="1"/>
</dbReference>
<evidence type="ECO:0000256" key="10">
    <source>
        <dbReference type="SAM" id="MobiDB-lite"/>
    </source>
</evidence>
<dbReference type="EMBL" id="CAJNNV010025419">
    <property type="protein sequence ID" value="CAE8614387.1"/>
    <property type="molecule type" value="Genomic_DNA"/>
</dbReference>
<dbReference type="GO" id="GO:0009245">
    <property type="term" value="P:lipid A biosynthetic process"/>
    <property type="evidence" value="ECO:0007669"/>
    <property type="project" value="UniProtKB-KW"/>
</dbReference>
<evidence type="ECO:0000256" key="6">
    <source>
        <dbReference type="ARBA" id="ARBA00023098"/>
    </source>
</evidence>
<evidence type="ECO:0000256" key="8">
    <source>
        <dbReference type="ARBA" id="ARBA00025049"/>
    </source>
</evidence>
<feature type="signal peptide" evidence="11">
    <location>
        <begin position="1"/>
        <end position="27"/>
    </location>
</feature>
<dbReference type="GO" id="GO:0005737">
    <property type="term" value="C:cytoplasm"/>
    <property type="evidence" value="ECO:0007669"/>
    <property type="project" value="UniProtKB-SubCell"/>
</dbReference>
<feature type="chain" id="PRO_5032644187" description="3-hydroxyacyl-[acyl-carrier-protein] dehydratase" evidence="11">
    <location>
        <begin position="28"/>
        <end position="994"/>
    </location>
</feature>
<feature type="region of interest" description="Disordered" evidence="10">
    <location>
        <begin position="701"/>
        <end position="740"/>
    </location>
</feature>
<dbReference type="PROSITE" id="PS51257">
    <property type="entry name" value="PROKAR_LIPOPROTEIN"/>
    <property type="match status" value="1"/>
</dbReference>
<evidence type="ECO:0000256" key="4">
    <source>
        <dbReference type="ARBA" id="ARBA00022516"/>
    </source>
</evidence>
<dbReference type="AlphaFoldDB" id="A0A813FNL6"/>